<proteinExistence type="predicted"/>
<dbReference type="InterPro" id="IPR011055">
    <property type="entry name" value="Dup_hybrid_motif"/>
</dbReference>
<evidence type="ECO:0000256" key="3">
    <source>
        <dbReference type="SAM" id="SignalP"/>
    </source>
</evidence>
<sequence>MRDNVFPSRRHHIAAARGGRCLLLGLALALALPLPSGAQTTRETERKLQKLRTELKGVAQERRQIEGQRGQASRQLREADEKVARTGRALAQTEAALREQGRALAEAEQRRSTLQGNLAQQHRELAGLLRAAYQLGNHAPLKLLLSQDTVADANRALAYHRYLQRERAQRITTLTADLKELEALQAQIAERKQKLQGTQQDQKQQAAALEADRRDRAKTVASLEERFKDQREKEQALGQDAKALETLLANLRAAAARAEAERRAAARRAAAEKAAAERAARQAAAQGRPPPPSKVPPAVASAPAPKVGGLGWPLSGNLLARYGGKLPDGRTSNGVLIGAPAGSTVTAVADGTVVFSDWMTGYGMILIVDHGNGYMSLYAHNDTLLKDAGARVSRGDAVAKVGNSGGQGVTALYFELRRGGQPVNPDSWLQRR</sequence>
<reference evidence="5 6" key="1">
    <citation type="submission" date="2017-06" db="EMBL/GenBank/DDBJ databases">
        <authorList>
            <person name="Kim H.J."/>
            <person name="Triplett B.A."/>
        </authorList>
    </citation>
    <scope>NUCLEOTIDE SEQUENCE [LARGE SCALE GENOMIC DNA]</scope>
    <source>
        <strain evidence="5 6">594</strain>
    </source>
</reference>
<dbReference type="GO" id="GO:0004222">
    <property type="term" value="F:metalloendopeptidase activity"/>
    <property type="evidence" value="ECO:0007669"/>
    <property type="project" value="TreeGrafter"/>
</dbReference>
<keyword evidence="1" id="KW-0175">Coiled coil</keyword>
<feature type="chain" id="PRO_5019522342" evidence="3">
    <location>
        <begin position="39"/>
        <end position="432"/>
    </location>
</feature>
<feature type="compositionally biased region" description="Low complexity" evidence="2">
    <location>
        <begin position="195"/>
        <end position="209"/>
    </location>
</feature>
<name>A0A246IA57_STEMA</name>
<accession>A0A246IA57</accession>
<gene>
    <name evidence="5" type="ORF">CEE63_06600</name>
</gene>
<keyword evidence="3" id="KW-0732">Signal</keyword>
<dbReference type="PANTHER" id="PTHR21666:SF270">
    <property type="entry name" value="MUREIN HYDROLASE ACTIVATOR ENVC"/>
    <property type="match status" value="1"/>
</dbReference>
<evidence type="ECO:0000256" key="2">
    <source>
        <dbReference type="SAM" id="MobiDB-lite"/>
    </source>
</evidence>
<feature type="signal peptide" evidence="3">
    <location>
        <begin position="1"/>
        <end position="38"/>
    </location>
</feature>
<feature type="coiled-coil region" evidence="1">
    <location>
        <begin position="41"/>
        <end position="124"/>
    </location>
</feature>
<dbReference type="SUPFAM" id="SSF51261">
    <property type="entry name" value="Duplicated hybrid motif"/>
    <property type="match status" value="1"/>
</dbReference>
<protein>
    <submittedName>
        <fullName evidence="5">Peptidase M23</fullName>
    </submittedName>
</protein>
<dbReference type="Gene3D" id="6.10.250.3150">
    <property type="match status" value="1"/>
</dbReference>
<evidence type="ECO:0000259" key="4">
    <source>
        <dbReference type="Pfam" id="PF01551"/>
    </source>
</evidence>
<feature type="domain" description="M23ase beta-sheet core" evidence="4">
    <location>
        <begin position="331"/>
        <end position="425"/>
    </location>
</feature>
<dbReference type="FunFam" id="2.70.70.10:FF:000003">
    <property type="entry name" value="Murein hydrolase activator EnvC"/>
    <property type="match status" value="1"/>
</dbReference>
<dbReference type="InterPro" id="IPR016047">
    <property type="entry name" value="M23ase_b-sheet_dom"/>
</dbReference>
<feature type="region of interest" description="Disordered" evidence="2">
    <location>
        <begin position="268"/>
        <end position="303"/>
    </location>
</feature>
<dbReference type="InterPro" id="IPR050570">
    <property type="entry name" value="Cell_wall_metabolism_enzyme"/>
</dbReference>
<dbReference type="SUPFAM" id="SSF90257">
    <property type="entry name" value="Myosin rod fragments"/>
    <property type="match status" value="1"/>
</dbReference>
<dbReference type="PANTHER" id="PTHR21666">
    <property type="entry name" value="PEPTIDASE-RELATED"/>
    <property type="match status" value="1"/>
</dbReference>
<dbReference type="Pfam" id="PF01551">
    <property type="entry name" value="Peptidase_M23"/>
    <property type="match status" value="1"/>
</dbReference>
<evidence type="ECO:0000313" key="5">
    <source>
        <dbReference type="EMBL" id="OWQ76361.1"/>
    </source>
</evidence>
<comment type="caution">
    <text evidence="5">The sequence shown here is derived from an EMBL/GenBank/DDBJ whole genome shotgun (WGS) entry which is preliminary data.</text>
</comment>
<dbReference type="EMBL" id="NIVX01000047">
    <property type="protein sequence ID" value="OWQ76361.1"/>
    <property type="molecule type" value="Genomic_DNA"/>
</dbReference>
<dbReference type="AlphaFoldDB" id="A0A246IA57"/>
<evidence type="ECO:0000256" key="1">
    <source>
        <dbReference type="SAM" id="Coils"/>
    </source>
</evidence>
<evidence type="ECO:0000313" key="6">
    <source>
        <dbReference type="Proteomes" id="UP000197090"/>
    </source>
</evidence>
<feature type="region of interest" description="Disordered" evidence="2">
    <location>
        <begin position="193"/>
        <end position="217"/>
    </location>
</feature>
<organism evidence="5 6">
    <name type="scientific">Stenotrophomonas maltophilia</name>
    <name type="common">Pseudomonas maltophilia</name>
    <name type="synonym">Xanthomonas maltophilia</name>
    <dbReference type="NCBI Taxonomy" id="40324"/>
    <lineage>
        <taxon>Bacteria</taxon>
        <taxon>Pseudomonadati</taxon>
        <taxon>Pseudomonadota</taxon>
        <taxon>Gammaproteobacteria</taxon>
        <taxon>Lysobacterales</taxon>
        <taxon>Lysobacteraceae</taxon>
        <taxon>Stenotrophomonas</taxon>
        <taxon>Stenotrophomonas maltophilia group</taxon>
    </lineage>
</organism>
<dbReference type="RefSeq" id="WP_088496638.1">
    <property type="nucleotide sequence ID" value="NZ_JAJNEH010000005.1"/>
</dbReference>
<dbReference type="Proteomes" id="UP000197090">
    <property type="component" value="Unassembled WGS sequence"/>
</dbReference>
<dbReference type="Gene3D" id="2.70.70.10">
    <property type="entry name" value="Glucose Permease (Domain IIA)"/>
    <property type="match status" value="1"/>
</dbReference>
<feature type="compositionally biased region" description="Basic and acidic residues" evidence="2">
    <location>
        <begin position="268"/>
        <end position="280"/>
    </location>
</feature>
<dbReference type="CDD" id="cd12797">
    <property type="entry name" value="M23_peptidase"/>
    <property type="match status" value="1"/>
</dbReference>